<dbReference type="Proteomes" id="UP000468638">
    <property type="component" value="Unassembled WGS sequence"/>
</dbReference>
<dbReference type="RefSeq" id="WP_160847466.1">
    <property type="nucleotide sequence ID" value="NZ_WMEQ01000001.1"/>
</dbReference>
<evidence type="ECO:0000256" key="2">
    <source>
        <dbReference type="ARBA" id="ARBA00023163"/>
    </source>
</evidence>
<evidence type="ECO:0000259" key="3">
    <source>
        <dbReference type="Pfam" id="PF13305"/>
    </source>
</evidence>
<evidence type="ECO:0000313" key="5">
    <source>
        <dbReference type="Proteomes" id="UP000468638"/>
    </source>
</evidence>
<dbReference type="EMBL" id="WMEQ01000001">
    <property type="protein sequence ID" value="MYL32150.1"/>
    <property type="molecule type" value="Genomic_DNA"/>
</dbReference>
<organism evidence="4 5">
    <name type="scientific">Pontibacillus yanchengensis</name>
    <dbReference type="NCBI Taxonomy" id="462910"/>
    <lineage>
        <taxon>Bacteria</taxon>
        <taxon>Bacillati</taxon>
        <taxon>Bacillota</taxon>
        <taxon>Bacilli</taxon>
        <taxon>Bacillales</taxon>
        <taxon>Bacillaceae</taxon>
        <taxon>Pontibacillus</taxon>
    </lineage>
</organism>
<dbReference type="Gene3D" id="1.10.357.10">
    <property type="entry name" value="Tetracycline Repressor, domain 2"/>
    <property type="match status" value="1"/>
</dbReference>
<dbReference type="SUPFAM" id="SSF46689">
    <property type="entry name" value="Homeodomain-like"/>
    <property type="match status" value="1"/>
</dbReference>
<keyword evidence="1" id="KW-0805">Transcription regulation</keyword>
<dbReference type="InterPro" id="IPR036271">
    <property type="entry name" value="Tet_transcr_reg_TetR-rel_C_sf"/>
</dbReference>
<dbReference type="SUPFAM" id="SSF48498">
    <property type="entry name" value="Tetracyclin repressor-like, C-terminal domain"/>
    <property type="match status" value="1"/>
</dbReference>
<reference evidence="4 5" key="1">
    <citation type="submission" date="2019-11" db="EMBL/GenBank/DDBJ databases">
        <title>Genome sequences of 17 halophilic strains isolated from different environments.</title>
        <authorList>
            <person name="Furrow R.E."/>
        </authorList>
    </citation>
    <scope>NUCLEOTIDE SEQUENCE [LARGE SCALE GENOMIC DNA]</scope>
    <source>
        <strain evidence="4 5">22514_16_FS</strain>
    </source>
</reference>
<protein>
    <submittedName>
        <fullName evidence="4">TetR family transcriptional regulator</fullName>
    </submittedName>
</protein>
<sequence length="185" mass="20426">MSPRAGLNQALIIDKALEIANIEGVEAVTIAILARELNIKSPSLYNHVKSLTEIREAMAIQALTLMEQHLKEATADIENGAARIRALGKAYVRFANYYPGIYEASLSSPDPSSQQVMEAGEGVVTQIKEALSPYPFSEEKMIHAIRGLRSLLHGLVDLHYRGGFNLEVDLKESQEFMVETFIKGL</sequence>
<dbReference type="Pfam" id="PF13305">
    <property type="entry name" value="TetR_C_33"/>
    <property type="match status" value="1"/>
</dbReference>
<dbReference type="InterPro" id="IPR025996">
    <property type="entry name" value="MT1864/Rv1816-like_C"/>
</dbReference>
<comment type="caution">
    <text evidence="4">The sequence shown here is derived from an EMBL/GenBank/DDBJ whole genome shotgun (WGS) entry which is preliminary data.</text>
</comment>
<proteinExistence type="predicted"/>
<feature type="domain" description="HTH-type transcriptional regulator MT1864/Rv1816-like C-terminal" evidence="3">
    <location>
        <begin position="84"/>
        <end position="181"/>
    </location>
</feature>
<accession>A0A6I4ZW34</accession>
<gene>
    <name evidence="4" type="ORF">GLW05_00835</name>
</gene>
<keyword evidence="2" id="KW-0804">Transcription</keyword>
<dbReference type="Gene3D" id="1.10.10.60">
    <property type="entry name" value="Homeodomain-like"/>
    <property type="match status" value="1"/>
</dbReference>
<dbReference type="OrthoDB" id="71867at2"/>
<evidence type="ECO:0000256" key="1">
    <source>
        <dbReference type="ARBA" id="ARBA00023015"/>
    </source>
</evidence>
<name>A0A6I4ZW34_9BACI</name>
<evidence type="ECO:0000313" key="4">
    <source>
        <dbReference type="EMBL" id="MYL32150.1"/>
    </source>
</evidence>
<dbReference type="InterPro" id="IPR009057">
    <property type="entry name" value="Homeodomain-like_sf"/>
</dbReference>
<dbReference type="AlphaFoldDB" id="A0A6I4ZW34"/>